<sequence>MSAEKQLRRLNQDFKEPVALGAVFLVTNPESGVCLPFGRSYHAQYLGNSDFLNNGKIYHKRNTLW</sequence>
<evidence type="ECO:0000313" key="1">
    <source>
        <dbReference type="EMBL" id="JAC74029.1"/>
    </source>
</evidence>
<reference evidence="1" key="1">
    <citation type="submission" date="2014-05" db="EMBL/GenBank/DDBJ databases">
        <title>The transcriptome of the halophilic microalga Tetraselmis sp. GSL018 isolated from the Great Salt Lake, Utah.</title>
        <authorList>
            <person name="Jinkerson R.E."/>
            <person name="D'Adamo S."/>
            <person name="Posewitz M.C."/>
        </authorList>
    </citation>
    <scope>NUCLEOTIDE SEQUENCE</scope>
    <source>
        <strain evidence="1">GSL018</strain>
    </source>
</reference>
<dbReference type="AlphaFoldDB" id="A0A061RTE6"/>
<organism evidence="1">
    <name type="scientific">Tetraselmis sp. GSL018</name>
    <dbReference type="NCBI Taxonomy" id="582737"/>
    <lineage>
        <taxon>Eukaryota</taxon>
        <taxon>Viridiplantae</taxon>
        <taxon>Chlorophyta</taxon>
        <taxon>core chlorophytes</taxon>
        <taxon>Chlorodendrophyceae</taxon>
        <taxon>Chlorodendrales</taxon>
        <taxon>Chlorodendraceae</taxon>
        <taxon>Tetraselmis</taxon>
    </lineage>
</organism>
<proteinExistence type="predicted"/>
<protein>
    <submittedName>
        <fullName evidence="1">Uncharacterized protein</fullName>
    </submittedName>
</protein>
<dbReference type="EMBL" id="GBEZ01011786">
    <property type="protein sequence ID" value="JAC74029.1"/>
    <property type="molecule type" value="Transcribed_RNA"/>
</dbReference>
<accession>A0A061RTE6</accession>
<gene>
    <name evidence="1" type="ORF">TSPGSL018_27090</name>
</gene>
<name>A0A061RTE6_9CHLO</name>